<evidence type="ECO:0000259" key="1">
    <source>
        <dbReference type="Pfam" id="PF01425"/>
    </source>
</evidence>
<dbReference type="EC" id="3.5.1.4" evidence="2"/>
<dbReference type="PANTHER" id="PTHR43372:SF4">
    <property type="entry name" value="FATTY-ACID AMIDE HYDROLASE 2"/>
    <property type="match status" value="1"/>
</dbReference>
<keyword evidence="2" id="KW-0378">Hydrolase</keyword>
<proteinExistence type="predicted"/>
<feature type="domain" description="Amidase" evidence="1">
    <location>
        <begin position="25"/>
        <end position="462"/>
    </location>
</feature>
<dbReference type="GO" id="GO:0004040">
    <property type="term" value="F:amidase activity"/>
    <property type="evidence" value="ECO:0007669"/>
    <property type="project" value="UniProtKB-EC"/>
</dbReference>
<evidence type="ECO:0000313" key="2">
    <source>
        <dbReference type="EMBL" id="TFZ02564.1"/>
    </source>
</evidence>
<dbReference type="PANTHER" id="PTHR43372">
    <property type="entry name" value="FATTY-ACID AMIDE HYDROLASE"/>
    <property type="match status" value="1"/>
</dbReference>
<keyword evidence="3" id="KW-1185">Reference proteome</keyword>
<dbReference type="AlphaFoldDB" id="A0A4Z0BVR5"/>
<dbReference type="InterPro" id="IPR023631">
    <property type="entry name" value="Amidase_dom"/>
</dbReference>
<sequence length="482" mass="51948">MMELAYASAVELARGLRERRYGSRELLELYLRRVETLDSKLNAVVARDFERARALADAADAALARGDVPGPLHGLPMTVKESFDVAGLPTTWGNPAHRNNIAAADAEAVRRLKAAGAVVFGKTNIPLMLADWQSFNEIHGATNNPWDLSRTPGGSSGGSAAALAAGLAGFEYGSDIGGSLRIPAHFCGVYAHKPSWGVVPPAGHWVSAGPRTDISVVGPMGRSAADLQLGLELTAGPDGADARAWKLELPPCPHTTPRGFRVAVLLDAAPAEVDGEVQAAVEAAARFLEREGAKVSWDARPDLDFDAVSRDATLLIRATTSGRMPPADYERFQQERAALDPADDRYPARFARGIAATHRDWLQANARRYAMQKAWERFFSDHDVLLCPAASTVAFKHDHSLPRHERLVPVNGRMLPSIDQVFWAGLAGIPYLPATVAPAGRSREGLPIGVQIIGRQYADLTCIALARMLELGFRGFEPPPFP</sequence>
<dbReference type="Proteomes" id="UP000298180">
    <property type="component" value="Unassembled WGS sequence"/>
</dbReference>
<name>A0A4Z0BVR5_9BURK</name>
<comment type="caution">
    <text evidence="2">The sequence shown here is derived from an EMBL/GenBank/DDBJ whole genome shotgun (WGS) entry which is preliminary data.</text>
</comment>
<organism evidence="2 3">
    <name type="scientific">Ramlibacter henchirensis</name>
    <dbReference type="NCBI Taxonomy" id="204072"/>
    <lineage>
        <taxon>Bacteria</taxon>
        <taxon>Pseudomonadati</taxon>
        <taxon>Pseudomonadota</taxon>
        <taxon>Betaproteobacteria</taxon>
        <taxon>Burkholderiales</taxon>
        <taxon>Comamonadaceae</taxon>
        <taxon>Ramlibacter</taxon>
    </lineage>
</organism>
<dbReference type="EMBL" id="SMLM01000002">
    <property type="protein sequence ID" value="TFZ02564.1"/>
    <property type="molecule type" value="Genomic_DNA"/>
</dbReference>
<gene>
    <name evidence="2" type="ORF">EZ313_14990</name>
</gene>
<dbReference type="OrthoDB" id="8576090at2"/>
<evidence type="ECO:0000313" key="3">
    <source>
        <dbReference type="Proteomes" id="UP000298180"/>
    </source>
</evidence>
<dbReference type="InterPro" id="IPR036928">
    <property type="entry name" value="AS_sf"/>
</dbReference>
<dbReference type="GO" id="GO:0012505">
    <property type="term" value="C:endomembrane system"/>
    <property type="evidence" value="ECO:0007669"/>
    <property type="project" value="TreeGrafter"/>
</dbReference>
<dbReference type="InterPro" id="IPR052739">
    <property type="entry name" value="FAAH2"/>
</dbReference>
<protein>
    <submittedName>
        <fullName evidence="2">Amidase</fullName>
        <ecNumber evidence="2">3.5.1.4</ecNumber>
    </submittedName>
</protein>
<dbReference type="SUPFAM" id="SSF75304">
    <property type="entry name" value="Amidase signature (AS) enzymes"/>
    <property type="match status" value="1"/>
</dbReference>
<dbReference type="Pfam" id="PF01425">
    <property type="entry name" value="Amidase"/>
    <property type="match status" value="1"/>
</dbReference>
<reference evidence="2 3" key="1">
    <citation type="submission" date="2019-03" db="EMBL/GenBank/DDBJ databases">
        <title>Ramlibacter henchirensis DSM 14656, whole genome shotgun sequence.</title>
        <authorList>
            <person name="Zhang X."/>
            <person name="Feng G."/>
            <person name="Zhu H."/>
        </authorList>
    </citation>
    <scope>NUCLEOTIDE SEQUENCE [LARGE SCALE GENOMIC DNA]</scope>
    <source>
        <strain evidence="2 3">DSM 14656</strain>
    </source>
</reference>
<dbReference type="NCBIfam" id="NF004816">
    <property type="entry name" value="PRK06170.1"/>
    <property type="match status" value="1"/>
</dbReference>
<dbReference type="Gene3D" id="3.90.1300.10">
    <property type="entry name" value="Amidase signature (AS) domain"/>
    <property type="match status" value="1"/>
</dbReference>
<accession>A0A4Z0BVR5</accession>